<protein>
    <submittedName>
        <fullName evidence="2">Ovule protein</fullName>
    </submittedName>
</protein>
<keyword evidence="1" id="KW-1185">Reference proteome</keyword>
<sequence length="93" mass="10172">MGHSSSRLIPSQDSTNATLRESKLLQDVLLNLFSKIDYIAKSIGFSLMPKYLCPKNLEPLPTELNSCFGSMSGCPNVRGAVLSNNAEEFPCFS</sequence>
<proteinExistence type="predicted"/>
<evidence type="ECO:0000313" key="1">
    <source>
        <dbReference type="Proteomes" id="UP000095283"/>
    </source>
</evidence>
<dbReference type="AlphaFoldDB" id="A0A1I7WZ83"/>
<organism evidence="1 2">
    <name type="scientific">Heterorhabditis bacteriophora</name>
    <name type="common">Entomopathogenic nematode worm</name>
    <dbReference type="NCBI Taxonomy" id="37862"/>
    <lineage>
        <taxon>Eukaryota</taxon>
        <taxon>Metazoa</taxon>
        <taxon>Ecdysozoa</taxon>
        <taxon>Nematoda</taxon>
        <taxon>Chromadorea</taxon>
        <taxon>Rhabditida</taxon>
        <taxon>Rhabditina</taxon>
        <taxon>Rhabditomorpha</taxon>
        <taxon>Strongyloidea</taxon>
        <taxon>Heterorhabditidae</taxon>
        <taxon>Heterorhabditis</taxon>
    </lineage>
</organism>
<reference evidence="2" key="1">
    <citation type="submission" date="2016-11" db="UniProtKB">
        <authorList>
            <consortium name="WormBaseParasite"/>
        </authorList>
    </citation>
    <scope>IDENTIFICATION</scope>
</reference>
<dbReference type="Proteomes" id="UP000095283">
    <property type="component" value="Unplaced"/>
</dbReference>
<name>A0A1I7WZ83_HETBA</name>
<accession>A0A1I7WZ83</accession>
<evidence type="ECO:0000313" key="2">
    <source>
        <dbReference type="WBParaSite" id="Hba_10493"/>
    </source>
</evidence>
<dbReference type="WBParaSite" id="Hba_10493">
    <property type="protein sequence ID" value="Hba_10493"/>
    <property type="gene ID" value="Hba_10493"/>
</dbReference>